<protein>
    <submittedName>
        <fullName evidence="1">Uncharacterized protein</fullName>
    </submittedName>
</protein>
<dbReference type="InterPro" id="IPR058240">
    <property type="entry name" value="rSAM_sf"/>
</dbReference>
<proteinExistence type="predicted"/>
<dbReference type="AlphaFoldDB" id="A0AAD3H623"/>
<dbReference type="EMBL" id="BLLK01000045">
    <property type="protein sequence ID" value="GFH51725.1"/>
    <property type="molecule type" value="Genomic_DNA"/>
</dbReference>
<sequence>MELHQFAEIEADGKSILPPPPSFSRVPSFPLQNDESINPSVEYIGSEIQKYRENNEISSLVFAGEGEPTLRWKSLNLLASKLRLDLGDKTKIRLVTNGLILSNTNEDRRELMLNELKSSGIDELSIAFMTSCPEQFDLLMEPVSHEDDELKDKQSWHQKLCHTIQDAVKVGFEVECTGVERQEVDKHATEEMARELGVSSFRWRPYFP</sequence>
<gene>
    <name evidence="1" type="ORF">CTEN210_08201</name>
</gene>
<comment type="caution">
    <text evidence="1">The sequence shown here is derived from an EMBL/GenBank/DDBJ whole genome shotgun (WGS) entry which is preliminary data.</text>
</comment>
<reference evidence="1 2" key="1">
    <citation type="journal article" date="2021" name="Sci. Rep.">
        <title>The genome of the diatom Chaetoceros tenuissimus carries an ancient integrated fragment of an extant virus.</title>
        <authorList>
            <person name="Hongo Y."/>
            <person name="Kimura K."/>
            <person name="Takaki Y."/>
            <person name="Yoshida Y."/>
            <person name="Baba S."/>
            <person name="Kobayashi G."/>
            <person name="Nagasaki K."/>
            <person name="Hano T."/>
            <person name="Tomaru Y."/>
        </authorList>
    </citation>
    <scope>NUCLEOTIDE SEQUENCE [LARGE SCALE GENOMIC DNA]</scope>
    <source>
        <strain evidence="1 2">NIES-3715</strain>
    </source>
</reference>
<accession>A0AAD3H623</accession>
<dbReference type="Proteomes" id="UP001054902">
    <property type="component" value="Unassembled WGS sequence"/>
</dbReference>
<evidence type="ECO:0000313" key="1">
    <source>
        <dbReference type="EMBL" id="GFH51725.1"/>
    </source>
</evidence>
<dbReference type="InterPro" id="IPR013785">
    <property type="entry name" value="Aldolase_TIM"/>
</dbReference>
<keyword evidence="2" id="KW-1185">Reference proteome</keyword>
<name>A0AAD3H623_9STRA</name>
<dbReference type="SUPFAM" id="SSF102114">
    <property type="entry name" value="Radical SAM enzymes"/>
    <property type="match status" value="1"/>
</dbReference>
<dbReference type="Gene3D" id="3.20.20.70">
    <property type="entry name" value="Aldolase class I"/>
    <property type="match status" value="1"/>
</dbReference>
<organism evidence="1 2">
    <name type="scientific">Chaetoceros tenuissimus</name>
    <dbReference type="NCBI Taxonomy" id="426638"/>
    <lineage>
        <taxon>Eukaryota</taxon>
        <taxon>Sar</taxon>
        <taxon>Stramenopiles</taxon>
        <taxon>Ochrophyta</taxon>
        <taxon>Bacillariophyta</taxon>
        <taxon>Coscinodiscophyceae</taxon>
        <taxon>Chaetocerotophycidae</taxon>
        <taxon>Chaetocerotales</taxon>
        <taxon>Chaetocerotaceae</taxon>
        <taxon>Chaetoceros</taxon>
    </lineage>
</organism>
<evidence type="ECO:0000313" key="2">
    <source>
        <dbReference type="Proteomes" id="UP001054902"/>
    </source>
</evidence>